<dbReference type="SMART" id="SM01217">
    <property type="entry name" value="Fn3_like"/>
    <property type="match status" value="1"/>
</dbReference>
<evidence type="ECO:0000256" key="2">
    <source>
        <dbReference type="ARBA" id="ARBA00005336"/>
    </source>
</evidence>
<dbReference type="FunFam" id="2.60.40.10:FF:000495">
    <property type="entry name" value="Periplasmic beta-glucosidase"/>
    <property type="match status" value="1"/>
</dbReference>
<keyword evidence="11" id="KW-1185">Reference proteome</keyword>
<evidence type="ECO:0000259" key="9">
    <source>
        <dbReference type="SMART" id="SM01217"/>
    </source>
</evidence>
<protein>
    <recommendedName>
        <fullName evidence="3">beta-glucosidase</fullName>
        <ecNumber evidence="3">3.2.1.21</ecNumber>
    </recommendedName>
</protein>
<evidence type="ECO:0000313" key="11">
    <source>
        <dbReference type="Proteomes" id="UP000050865"/>
    </source>
</evidence>
<dbReference type="PRINTS" id="PR00133">
    <property type="entry name" value="GLHYDRLASE3"/>
</dbReference>
<dbReference type="EC" id="3.2.1.21" evidence="3"/>
<dbReference type="SUPFAM" id="SSF52279">
    <property type="entry name" value="Beta-D-glucan exohydrolase, C-terminal domain"/>
    <property type="match status" value="1"/>
</dbReference>
<dbReference type="STRING" id="1423730.FC75_GL000203"/>
<evidence type="ECO:0000256" key="7">
    <source>
        <dbReference type="RuleBase" id="RU361161"/>
    </source>
</evidence>
<keyword evidence="4" id="KW-0732">Signal</keyword>
<dbReference type="SUPFAM" id="SSF51445">
    <property type="entry name" value="(Trans)glycosidases"/>
    <property type="match status" value="1"/>
</dbReference>
<dbReference type="Proteomes" id="UP000050865">
    <property type="component" value="Unassembled WGS sequence"/>
</dbReference>
<dbReference type="InterPro" id="IPR017853">
    <property type="entry name" value="GH"/>
</dbReference>
<evidence type="ECO:0000313" key="10">
    <source>
        <dbReference type="EMBL" id="KRN19105.1"/>
    </source>
</evidence>
<dbReference type="EMBL" id="AYZJ01000077">
    <property type="protein sequence ID" value="KRN19105.1"/>
    <property type="molecule type" value="Genomic_DNA"/>
</dbReference>
<evidence type="ECO:0000256" key="4">
    <source>
        <dbReference type="ARBA" id="ARBA00022729"/>
    </source>
</evidence>
<evidence type="ECO:0000256" key="3">
    <source>
        <dbReference type="ARBA" id="ARBA00012744"/>
    </source>
</evidence>
<proteinExistence type="inferred from homology"/>
<dbReference type="AlphaFoldDB" id="A0A0R2ESD2"/>
<dbReference type="Pfam" id="PF14310">
    <property type="entry name" value="Fn3-like"/>
    <property type="match status" value="1"/>
</dbReference>
<gene>
    <name evidence="10" type="ORF">FC75_GL000203</name>
</gene>
<evidence type="ECO:0000256" key="8">
    <source>
        <dbReference type="SAM" id="MobiDB-lite"/>
    </source>
</evidence>
<dbReference type="Gene3D" id="3.40.50.1700">
    <property type="entry name" value="Glycoside hydrolase family 3 C-terminal domain"/>
    <property type="match status" value="1"/>
</dbReference>
<dbReference type="InterPro" id="IPR001764">
    <property type="entry name" value="Glyco_hydro_3_N"/>
</dbReference>
<reference evidence="10 11" key="1">
    <citation type="journal article" date="2015" name="Genome Announc.">
        <title>Expanding the biotechnology potential of lactobacilli through comparative genomics of 213 strains and associated genera.</title>
        <authorList>
            <person name="Sun Z."/>
            <person name="Harris H.M."/>
            <person name="McCann A."/>
            <person name="Guo C."/>
            <person name="Argimon S."/>
            <person name="Zhang W."/>
            <person name="Yang X."/>
            <person name="Jeffery I.B."/>
            <person name="Cooney J.C."/>
            <person name="Kagawa T.F."/>
            <person name="Liu W."/>
            <person name="Song Y."/>
            <person name="Salvetti E."/>
            <person name="Wrobel A."/>
            <person name="Rasinkangas P."/>
            <person name="Parkhill J."/>
            <person name="Rea M.C."/>
            <person name="O'Sullivan O."/>
            <person name="Ritari J."/>
            <person name="Douillard F.P."/>
            <person name="Paul Ross R."/>
            <person name="Yang R."/>
            <person name="Briner A.E."/>
            <person name="Felis G.E."/>
            <person name="de Vos W.M."/>
            <person name="Barrangou R."/>
            <person name="Klaenhammer T.R."/>
            <person name="Caufield P.W."/>
            <person name="Cui Y."/>
            <person name="Zhang H."/>
            <person name="O'Toole P.W."/>
        </authorList>
    </citation>
    <scope>NUCLEOTIDE SEQUENCE [LARGE SCALE GENOMIC DNA]</scope>
    <source>
        <strain evidence="10 11">DSM 22697</strain>
    </source>
</reference>
<evidence type="ECO:0000256" key="6">
    <source>
        <dbReference type="ARBA" id="ARBA00023295"/>
    </source>
</evidence>
<name>A0A0R2ESD2_9LACO</name>
<sequence>MPQWLKYGGMNLEEAKLRQLLKSLTIEEKIGQLVQLSGEFYNASDISMGPQRKLGITQRMVDLSGSVLNVAGAKQIHRLQEAYLAKGGHAIPLLFMSDIVYGYKTVYPIPLGMGASWDPRLIKRAYENAAEEAYAGGQQVAFAPMVDLVHDARWGRVLESTGEDPYLNAQFAKAMVGGFQSGLKDGKGIVSCVKHFAGYGAVEAGREYNSADMSMSNLYQNYLPSYKAAIQAGAKMVMTSLTTLNGVPATADKWLLNDLLRKQWGFTGVVISDYASIYELTQHGFAANEQDAAYKALDAGVDIDMKSPCYANGLKPLLEDGRLSEEKIDAAVWRVLSLKNELGLFEDPFRGSSEALEKANLLTPAKRQLARKVSQEAMVLLKNERHLLPLNRSGHRRVALIGPYADESKMLGLWAIHGYPKDTITFKHGLSEYLDTSRLTVEKGTDIIRDADFFAESGRPEDQASGQISDSATEKKHHDSAVAAAKRADIIIFAGGEHTLQSGEAGSRTKLRLPDNQQRLLDELATLGKPIISVIISGRPLVLTDVLADSDAVIQAWFPGIEGGHALADIIFGAYNPSGRLSMSMPAVEGQAPIYYNHLSTGRPEKTSQHVGRFVSRYTDAPTGPLFPFGYGLSYGKVTYHQPTIDQSQISSAQSVTIRVPVENTSEIDRTETVQLYLHDEVASIVQPVKRLIDFKRALVPAGETLMVSFVVKADRLGFYNQQGKYVIEPGKFELMIGPNSDETQTVEFSLKD</sequence>
<dbReference type="PANTHER" id="PTHR30620:SF16">
    <property type="entry name" value="LYSOSOMAL BETA GLUCOSIDASE"/>
    <property type="match status" value="1"/>
</dbReference>
<organism evidence="10 11">
    <name type="scientific">Lacticaseibacillus camelliae DSM 22697 = JCM 13995</name>
    <dbReference type="NCBI Taxonomy" id="1423730"/>
    <lineage>
        <taxon>Bacteria</taxon>
        <taxon>Bacillati</taxon>
        <taxon>Bacillota</taxon>
        <taxon>Bacilli</taxon>
        <taxon>Lactobacillales</taxon>
        <taxon>Lactobacillaceae</taxon>
        <taxon>Lacticaseibacillus</taxon>
    </lineage>
</organism>
<dbReference type="InterPro" id="IPR036962">
    <property type="entry name" value="Glyco_hydro_3_N_sf"/>
</dbReference>
<dbReference type="InterPro" id="IPR019800">
    <property type="entry name" value="Glyco_hydro_3_AS"/>
</dbReference>
<evidence type="ECO:0000256" key="5">
    <source>
        <dbReference type="ARBA" id="ARBA00022801"/>
    </source>
</evidence>
<dbReference type="InterPro" id="IPR036881">
    <property type="entry name" value="Glyco_hydro_3_C_sf"/>
</dbReference>
<dbReference type="InterPro" id="IPR051915">
    <property type="entry name" value="Cellulose_Degrad_GH3"/>
</dbReference>
<comment type="catalytic activity">
    <reaction evidence="1">
        <text>Hydrolysis of terminal, non-reducing beta-D-glucosyl residues with release of beta-D-glucose.</text>
        <dbReference type="EC" id="3.2.1.21"/>
    </reaction>
</comment>
<dbReference type="NCBIfam" id="NF011678">
    <property type="entry name" value="PRK15098.1"/>
    <property type="match status" value="1"/>
</dbReference>
<accession>A0A0R2ESD2</accession>
<dbReference type="PATRIC" id="fig|1423730.4.peg.215"/>
<dbReference type="GO" id="GO:0008422">
    <property type="term" value="F:beta-glucosidase activity"/>
    <property type="evidence" value="ECO:0007669"/>
    <property type="project" value="UniProtKB-EC"/>
</dbReference>
<feature type="region of interest" description="Disordered" evidence="8">
    <location>
        <begin position="458"/>
        <end position="479"/>
    </location>
</feature>
<dbReference type="Pfam" id="PF01915">
    <property type="entry name" value="Glyco_hydro_3_C"/>
    <property type="match status" value="1"/>
</dbReference>
<dbReference type="PANTHER" id="PTHR30620">
    <property type="entry name" value="PERIPLASMIC BETA-GLUCOSIDASE-RELATED"/>
    <property type="match status" value="1"/>
</dbReference>
<dbReference type="InterPro" id="IPR026891">
    <property type="entry name" value="Fn3-like"/>
</dbReference>
<dbReference type="GO" id="GO:0009251">
    <property type="term" value="P:glucan catabolic process"/>
    <property type="evidence" value="ECO:0007669"/>
    <property type="project" value="TreeGrafter"/>
</dbReference>
<keyword evidence="6 7" id="KW-0326">Glycosidase</keyword>
<evidence type="ECO:0000256" key="1">
    <source>
        <dbReference type="ARBA" id="ARBA00000448"/>
    </source>
</evidence>
<comment type="similarity">
    <text evidence="2 7">Belongs to the glycosyl hydrolase 3 family.</text>
</comment>
<dbReference type="PROSITE" id="PS00775">
    <property type="entry name" value="GLYCOSYL_HYDROL_F3"/>
    <property type="match status" value="1"/>
</dbReference>
<dbReference type="InterPro" id="IPR002772">
    <property type="entry name" value="Glyco_hydro_3_C"/>
</dbReference>
<dbReference type="Pfam" id="PF00933">
    <property type="entry name" value="Glyco_hydro_3"/>
    <property type="match status" value="1"/>
</dbReference>
<comment type="caution">
    <text evidence="10">The sequence shown here is derived from an EMBL/GenBank/DDBJ whole genome shotgun (WGS) entry which is preliminary data.</text>
</comment>
<dbReference type="Gene3D" id="3.20.20.300">
    <property type="entry name" value="Glycoside hydrolase, family 3, N-terminal domain"/>
    <property type="match status" value="1"/>
</dbReference>
<feature type="domain" description="Fibronectin type III-like" evidence="9">
    <location>
        <begin position="672"/>
        <end position="741"/>
    </location>
</feature>
<dbReference type="Gene3D" id="2.60.40.10">
    <property type="entry name" value="Immunoglobulins"/>
    <property type="match status" value="1"/>
</dbReference>
<keyword evidence="5 7" id="KW-0378">Hydrolase</keyword>
<dbReference type="InterPro" id="IPR013783">
    <property type="entry name" value="Ig-like_fold"/>
</dbReference>